<dbReference type="InterPro" id="IPR001242">
    <property type="entry name" value="Condensation_dom"/>
</dbReference>
<dbReference type="RefSeq" id="WP_168805457.1">
    <property type="nucleotide sequence ID" value="NZ_CP051205.1"/>
</dbReference>
<evidence type="ECO:0000256" key="3">
    <source>
        <dbReference type="ARBA" id="ARBA00022553"/>
    </source>
</evidence>
<keyword evidence="2" id="KW-0596">Phosphopantetheine</keyword>
<organism evidence="5 6">
    <name type="scientific">Chitinophaga oryzae</name>
    <dbReference type="NCBI Taxonomy" id="2725414"/>
    <lineage>
        <taxon>Bacteria</taxon>
        <taxon>Pseudomonadati</taxon>
        <taxon>Bacteroidota</taxon>
        <taxon>Chitinophagia</taxon>
        <taxon>Chitinophagales</taxon>
        <taxon>Chitinophagaceae</taxon>
        <taxon>Chitinophaga</taxon>
    </lineage>
</organism>
<proteinExistence type="predicted"/>
<sequence length="1402" mass="157957">MYLNTNMPGTEKASFMMNDANGSPARLEGSLLLQVINGNEQLFLQFSDAHGRYNLHMLQNVLENYKYLLQQITIDQGATISGISFIRPEERENIINFSHLSLKSAFTGTILSPVSCNLTGQHRILFLNEQLELVPVGMTGNMYLIPDGPQADDNSAETYFDRENICFTGHTGRWNENGQPETDKCFGDAIRSEIRDTLLRHPFIRDAILVARPHIPSGETATAYYSLKPKNHQEHPETATPVSSGEGNHSDDFFALLKELNDTDEPIDVSLPVIRRFEEIAATCKDRTALKCNDLHFSYQFLNNAADNFAVGLSRKIPIQREDLVAIVLERSAELVISILAVWKLGAAYIPVDPSYPEERIAGILDAAKPRAIIAETGISWQTSPLLHSYAARIVVTGELGTATGVPTPVTLSGDDLAYVIFTSGSTGVPKGVMIEQKGMLNHILSKVGEMNITDHGIVAQNASQCFDISIWQMFSPLIAGGKLVIYDEHIVNEPEIFIQHVHRDEITVLEIVPTYLTAMLDIIETWPQSPLFSRMEILIANAETLKPNLAARWFSRFPAIPLVNTYGATEVSDDTSHYIMHSMPDTATIPVCHRPIPNFRVYILDDNYRHCREEEEGQIYLSGPFVGRGYLNDAEKTAAVFVHDPFREPGSTIKMYKTGDYGKFLPDGRMEFIGRKDQQVKINGQRVELGEVEHALTSLPPVKDAVVLDVIHPETTSYLHAFVIPYHKDEQDLHTITAMLTGKLPYYMIPAQISFLEEYPLNQNGKVDRKILREKYIPPSTKDMADMLKQYLQQQLPSHPLPDFFVQLEALPQDENGHIITSLLPLPPTDIKHTAVQDLPQSPVEKILAEIWREVLNKETVLLSDNFFETGGHSLKALKLVSRINKTLHVKMGLGTVFMHPTIRQMAAFIANGNNSRYQKIPLLPPRPYYETSRSQKRLFLSATGSHNDISYNMQYVFRFRTQLDAAAMSKSLLYLIERHEILRTVFIHQNGDIMQQIHSSSECGFELTIINVVPDNKAEPEIINIITADRNRPFDLENGPLLRATLIQCNNEQSVLLLSLHHIIGDGWSAEIIFTEISALYASFVAGKPASLKPLPIQYKEYASWHNELITSKEVAGQLAYWRNQLQNTASQQLQFDYYSPGGTASGSRAAYLQFNAAQLSAINHLCRETKVNIFPFLQSIVNFLIYLHFDKKDILLGIPTSGRNHIETEGLIGFCLNPVILRNTVTEDLSFATWLTTINQTFIGALDNQDYPFDILAAELRQQQSDNGHLFNVWLDYHDLSGLTGNEENENVPETEDVATESLNGGKYPLDFIYDKNGPEMGLTLWYNTSLFSEETAQKLLLSHEFVLSTVCSDPAISLATLRKNTMEHITATQQEKKNRFMEERLERLLRIQQKQQPS</sequence>
<dbReference type="GO" id="GO:0043041">
    <property type="term" value="P:amino acid activation for nonribosomal peptide biosynthetic process"/>
    <property type="evidence" value="ECO:0007669"/>
    <property type="project" value="TreeGrafter"/>
</dbReference>
<dbReference type="Pfam" id="PF13193">
    <property type="entry name" value="AMP-binding_C"/>
    <property type="match status" value="1"/>
</dbReference>
<dbReference type="PANTHER" id="PTHR45527:SF1">
    <property type="entry name" value="FATTY ACID SYNTHASE"/>
    <property type="match status" value="1"/>
</dbReference>
<dbReference type="PROSITE" id="PS00012">
    <property type="entry name" value="PHOSPHOPANTETHEINE"/>
    <property type="match status" value="1"/>
</dbReference>
<dbReference type="InterPro" id="IPR009081">
    <property type="entry name" value="PP-bd_ACP"/>
</dbReference>
<dbReference type="FunFam" id="1.10.1200.10:FF:000005">
    <property type="entry name" value="Nonribosomal peptide synthetase 1"/>
    <property type="match status" value="1"/>
</dbReference>
<dbReference type="KEGG" id="coy:HF329_16645"/>
<dbReference type="EMBL" id="CP051205">
    <property type="protein sequence ID" value="QJB32857.1"/>
    <property type="molecule type" value="Genomic_DNA"/>
</dbReference>
<dbReference type="SUPFAM" id="SSF52777">
    <property type="entry name" value="CoA-dependent acyltransferases"/>
    <property type="match status" value="2"/>
</dbReference>
<reference evidence="6" key="1">
    <citation type="submission" date="2020-04" db="EMBL/GenBank/DDBJ databases">
        <authorList>
            <person name="Kittiwongwattana C."/>
        </authorList>
    </citation>
    <scope>NUCLEOTIDE SEQUENCE [LARGE SCALE GENOMIC DNA]</scope>
    <source>
        <strain evidence="6">1310</strain>
    </source>
</reference>
<dbReference type="InterPro" id="IPR023213">
    <property type="entry name" value="CAT-like_dom_sf"/>
</dbReference>
<evidence type="ECO:0000313" key="6">
    <source>
        <dbReference type="Proteomes" id="UP000502421"/>
    </source>
</evidence>
<dbReference type="FunFam" id="3.40.50.980:FF:000001">
    <property type="entry name" value="Non-ribosomal peptide synthetase"/>
    <property type="match status" value="1"/>
</dbReference>
<dbReference type="Gene3D" id="3.30.300.30">
    <property type="match status" value="1"/>
</dbReference>
<dbReference type="Pfam" id="PF00550">
    <property type="entry name" value="PP-binding"/>
    <property type="match status" value="1"/>
</dbReference>
<accession>A0AAE6ZIP1</accession>
<dbReference type="GO" id="GO:0044550">
    <property type="term" value="P:secondary metabolite biosynthetic process"/>
    <property type="evidence" value="ECO:0007669"/>
    <property type="project" value="TreeGrafter"/>
</dbReference>
<keyword evidence="3" id="KW-0597">Phosphoprotein</keyword>
<dbReference type="NCBIfam" id="TIGR01733">
    <property type="entry name" value="AA-adenyl-dom"/>
    <property type="match status" value="1"/>
</dbReference>
<dbReference type="Pfam" id="PF00668">
    <property type="entry name" value="Condensation"/>
    <property type="match status" value="1"/>
</dbReference>
<dbReference type="InterPro" id="IPR010071">
    <property type="entry name" value="AA_adenyl_dom"/>
</dbReference>
<dbReference type="Pfam" id="PF00501">
    <property type="entry name" value="AMP-binding"/>
    <property type="match status" value="1"/>
</dbReference>
<dbReference type="CDD" id="cd05930">
    <property type="entry name" value="A_NRPS"/>
    <property type="match status" value="1"/>
</dbReference>
<gene>
    <name evidence="5" type="ORF">HF329_16645</name>
</gene>
<dbReference type="PROSITE" id="PS00455">
    <property type="entry name" value="AMP_BINDING"/>
    <property type="match status" value="1"/>
</dbReference>
<dbReference type="SUPFAM" id="SSF47336">
    <property type="entry name" value="ACP-like"/>
    <property type="match status" value="1"/>
</dbReference>
<evidence type="ECO:0000256" key="2">
    <source>
        <dbReference type="ARBA" id="ARBA00022450"/>
    </source>
</evidence>
<evidence type="ECO:0000313" key="5">
    <source>
        <dbReference type="EMBL" id="QJB32857.1"/>
    </source>
</evidence>
<dbReference type="CDD" id="cd19531">
    <property type="entry name" value="LCL_NRPS-like"/>
    <property type="match status" value="1"/>
</dbReference>
<dbReference type="InterPro" id="IPR006162">
    <property type="entry name" value="Ppantetheine_attach_site"/>
</dbReference>
<protein>
    <submittedName>
        <fullName evidence="5">Amino acid adenylation domain-containing protein</fullName>
    </submittedName>
</protein>
<dbReference type="Gene3D" id="3.30.559.30">
    <property type="entry name" value="Nonribosomal peptide synthetase, condensation domain"/>
    <property type="match status" value="1"/>
</dbReference>
<dbReference type="GO" id="GO:0031177">
    <property type="term" value="F:phosphopantetheine binding"/>
    <property type="evidence" value="ECO:0007669"/>
    <property type="project" value="TreeGrafter"/>
</dbReference>
<dbReference type="InterPro" id="IPR000873">
    <property type="entry name" value="AMP-dep_synth/lig_dom"/>
</dbReference>
<dbReference type="InterPro" id="IPR025110">
    <property type="entry name" value="AMP-bd_C"/>
</dbReference>
<feature type="domain" description="Carrier" evidence="4">
    <location>
        <begin position="840"/>
        <end position="915"/>
    </location>
</feature>
<evidence type="ECO:0000259" key="4">
    <source>
        <dbReference type="PROSITE" id="PS50075"/>
    </source>
</evidence>
<dbReference type="GO" id="GO:0005737">
    <property type="term" value="C:cytoplasm"/>
    <property type="evidence" value="ECO:0007669"/>
    <property type="project" value="TreeGrafter"/>
</dbReference>
<dbReference type="Gene3D" id="1.10.1200.10">
    <property type="entry name" value="ACP-like"/>
    <property type="match status" value="1"/>
</dbReference>
<dbReference type="Proteomes" id="UP000502421">
    <property type="component" value="Chromosome"/>
</dbReference>
<dbReference type="InterPro" id="IPR036736">
    <property type="entry name" value="ACP-like_sf"/>
</dbReference>
<dbReference type="Gene3D" id="3.40.50.12780">
    <property type="entry name" value="N-terminal domain of ligase-like"/>
    <property type="match status" value="1"/>
</dbReference>
<dbReference type="PANTHER" id="PTHR45527">
    <property type="entry name" value="NONRIBOSOMAL PEPTIDE SYNTHETASE"/>
    <property type="match status" value="1"/>
</dbReference>
<dbReference type="InterPro" id="IPR045851">
    <property type="entry name" value="AMP-bd_C_sf"/>
</dbReference>
<dbReference type="Gene3D" id="3.30.559.10">
    <property type="entry name" value="Chloramphenicol acetyltransferase-like domain"/>
    <property type="match status" value="1"/>
</dbReference>
<evidence type="ECO:0000256" key="1">
    <source>
        <dbReference type="ARBA" id="ARBA00001957"/>
    </source>
</evidence>
<dbReference type="GO" id="GO:0003824">
    <property type="term" value="F:catalytic activity"/>
    <property type="evidence" value="ECO:0007669"/>
    <property type="project" value="InterPro"/>
</dbReference>
<comment type="cofactor">
    <cofactor evidence="1">
        <name>pantetheine 4'-phosphate</name>
        <dbReference type="ChEBI" id="CHEBI:47942"/>
    </cofactor>
</comment>
<dbReference type="InterPro" id="IPR042099">
    <property type="entry name" value="ANL_N_sf"/>
</dbReference>
<name>A0AAE6ZIP1_9BACT</name>
<dbReference type="SUPFAM" id="SSF56801">
    <property type="entry name" value="Acetyl-CoA synthetase-like"/>
    <property type="match status" value="3"/>
</dbReference>
<dbReference type="InterPro" id="IPR020845">
    <property type="entry name" value="AMP-binding_CS"/>
</dbReference>
<dbReference type="PROSITE" id="PS50075">
    <property type="entry name" value="CARRIER"/>
    <property type="match status" value="1"/>
</dbReference>